<dbReference type="Pfam" id="PF00106">
    <property type="entry name" value="adh_short"/>
    <property type="match status" value="1"/>
</dbReference>
<organism evidence="3 4">
    <name type="scientific">Deinococcus piscis</name>
    <dbReference type="NCBI Taxonomy" id="394230"/>
    <lineage>
        <taxon>Bacteria</taxon>
        <taxon>Thermotogati</taxon>
        <taxon>Deinococcota</taxon>
        <taxon>Deinococci</taxon>
        <taxon>Deinococcales</taxon>
        <taxon>Deinococcaceae</taxon>
        <taxon>Deinococcus</taxon>
    </lineage>
</organism>
<keyword evidence="4" id="KW-1185">Reference proteome</keyword>
<dbReference type="PRINTS" id="PR00081">
    <property type="entry name" value="GDHRDH"/>
</dbReference>
<dbReference type="EMBL" id="BNAL01000006">
    <property type="protein sequence ID" value="GHF97966.1"/>
    <property type="molecule type" value="Genomic_DNA"/>
</dbReference>
<dbReference type="SUPFAM" id="SSF51735">
    <property type="entry name" value="NAD(P)-binding Rossmann-fold domains"/>
    <property type="match status" value="1"/>
</dbReference>
<comment type="caution">
    <text evidence="3">The sequence shown here is derived from an EMBL/GenBank/DDBJ whole genome shotgun (WGS) entry which is preliminary data.</text>
</comment>
<dbReference type="InterPro" id="IPR002347">
    <property type="entry name" value="SDR_fam"/>
</dbReference>
<evidence type="ECO:0000313" key="4">
    <source>
        <dbReference type="Proteomes" id="UP000632154"/>
    </source>
</evidence>
<reference evidence="4" key="1">
    <citation type="journal article" date="2019" name="Int. J. Syst. Evol. Microbiol.">
        <title>The Global Catalogue of Microorganisms (GCM) 10K type strain sequencing project: providing services to taxonomists for standard genome sequencing and annotation.</title>
        <authorList>
            <consortium name="The Broad Institute Genomics Platform"/>
            <consortium name="The Broad Institute Genome Sequencing Center for Infectious Disease"/>
            <person name="Wu L."/>
            <person name="Ma J."/>
        </authorList>
    </citation>
    <scope>NUCLEOTIDE SEQUENCE [LARGE SCALE GENOMIC DNA]</scope>
    <source>
        <strain evidence="4">CGMCC 1.18439</strain>
    </source>
</reference>
<dbReference type="InterPro" id="IPR020904">
    <property type="entry name" value="Sc_DH/Rdtase_CS"/>
</dbReference>
<dbReference type="Proteomes" id="UP000632154">
    <property type="component" value="Unassembled WGS sequence"/>
</dbReference>
<dbReference type="PANTHER" id="PTHR44196:SF1">
    <property type="entry name" value="DEHYDROGENASE_REDUCTASE SDR FAMILY MEMBER 7B"/>
    <property type="match status" value="1"/>
</dbReference>
<dbReference type="NCBIfam" id="NF006073">
    <property type="entry name" value="PRK08219.1"/>
    <property type="match status" value="1"/>
</dbReference>
<dbReference type="Gene3D" id="3.40.50.720">
    <property type="entry name" value="NAD(P)-binding Rossmann-like Domain"/>
    <property type="match status" value="1"/>
</dbReference>
<evidence type="ECO:0000313" key="3">
    <source>
        <dbReference type="EMBL" id="GHF97966.1"/>
    </source>
</evidence>
<gene>
    <name evidence="3" type="ORF">GCM10017783_07360</name>
</gene>
<accession>A0ABQ3K029</accession>
<proteinExistence type="inferred from homology"/>
<protein>
    <submittedName>
        <fullName evidence="3">Short chain dehydrogenase</fullName>
    </submittedName>
</protein>
<dbReference type="InterPro" id="IPR036291">
    <property type="entry name" value="NAD(P)-bd_dom_sf"/>
</dbReference>
<evidence type="ECO:0000256" key="2">
    <source>
        <dbReference type="ARBA" id="ARBA00023002"/>
    </source>
</evidence>
<dbReference type="RefSeq" id="WP_189642333.1">
    <property type="nucleotide sequence ID" value="NZ_BNAL01000006.1"/>
</dbReference>
<keyword evidence="2" id="KW-0560">Oxidoreductase</keyword>
<comment type="similarity">
    <text evidence="1">Belongs to the short-chain dehydrogenases/reductases (SDR) family.</text>
</comment>
<dbReference type="PANTHER" id="PTHR44196">
    <property type="entry name" value="DEHYDROGENASE/REDUCTASE SDR FAMILY MEMBER 7B"/>
    <property type="match status" value="1"/>
</dbReference>
<sequence>MTNPASRPLTLITGATGGIGRATAFALAPDHDLILQGRSRAALEDLQREVQLQHPHTRTELLELDLLRPDTFAAAADLRPTHLVHNAGVAELGAVAEQTHDRWTWTLAVNVVAPAELTRLLLPSVQAARGTIVFINSGAGLRANAGWASYAASKHALKALADALRQEVADSGVRVASLYPGRTATPMQQAIREQEEAAYDPAAFIQPATVADVVRYVLAAPRDVSLDDVAVRPGPR</sequence>
<evidence type="ECO:0000256" key="1">
    <source>
        <dbReference type="ARBA" id="ARBA00006484"/>
    </source>
</evidence>
<name>A0ABQ3K029_9DEIO</name>
<dbReference type="PROSITE" id="PS00061">
    <property type="entry name" value="ADH_SHORT"/>
    <property type="match status" value="1"/>
</dbReference>